<dbReference type="OrthoDB" id="511612at2759"/>
<dbReference type="InterPro" id="IPR025660">
    <property type="entry name" value="Pept_his_AS"/>
</dbReference>
<dbReference type="InterPro" id="IPR000169">
    <property type="entry name" value="Pept_cys_AS"/>
</dbReference>
<evidence type="ECO:0000256" key="2">
    <source>
        <dbReference type="ARBA" id="ARBA00023157"/>
    </source>
</evidence>
<feature type="signal peptide" evidence="4">
    <location>
        <begin position="1"/>
        <end position="22"/>
    </location>
</feature>
<dbReference type="CDD" id="cd02248">
    <property type="entry name" value="Peptidase_C1A"/>
    <property type="match status" value="1"/>
</dbReference>
<feature type="domain" description="Cathepsin propeptide inhibitor" evidence="6">
    <location>
        <begin position="40"/>
        <end position="95"/>
    </location>
</feature>
<evidence type="ECO:0000256" key="4">
    <source>
        <dbReference type="SAM" id="SignalP"/>
    </source>
</evidence>
<evidence type="ECO:0000256" key="1">
    <source>
        <dbReference type="ARBA" id="ARBA00008455"/>
    </source>
</evidence>
<dbReference type="PANTHER" id="PTHR12411">
    <property type="entry name" value="CYSTEINE PROTEASE FAMILY C1-RELATED"/>
    <property type="match status" value="1"/>
</dbReference>
<dbReference type="GO" id="GO:0008234">
    <property type="term" value="F:cysteine-type peptidase activity"/>
    <property type="evidence" value="ECO:0007669"/>
    <property type="project" value="InterPro"/>
</dbReference>
<name>A0A9Q0GMD8_9MAGN</name>
<dbReference type="PRINTS" id="PR00705">
    <property type="entry name" value="PAPAIN"/>
</dbReference>
<dbReference type="PROSITE" id="PS00640">
    <property type="entry name" value="THIOL_PROTEASE_ASN"/>
    <property type="match status" value="1"/>
</dbReference>
<dbReference type="SMART" id="SM00848">
    <property type="entry name" value="Inhibitor_I29"/>
    <property type="match status" value="1"/>
</dbReference>
<dbReference type="GO" id="GO:0006508">
    <property type="term" value="P:proteolysis"/>
    <property type="evidence" value="ECO:0007669"/>
    <property type="project" value="InterPro"/>
</dbReference>
<protein>
    <submittedName>
        <fullName evidence="7">Uncharacterized protein</fullName>
    </submittedName>
</protein>
<dbReference type="FunFam" id="3.90.70.10:FF:000332">
    <property type="entry name" value="Cathepsin L1"/>
    <property type="match status" value="1"/>
</dbReference>
<dbReference type="InterPro" id="IPR013201">
    <property type="entry name" value="Prot_inhib_I29"/>
</dbReference>
<dbReference type="SMART" id="SM00645">
    <property type="entry name" value="Pept_C1"/>
    <property type="match status" value="1"/>
</dbReference>
<dbReference type="PROSITE" id="PS00139">
    <property type="entry name" value="THIOL_PROTEASE_CYS"/>
    <property type="match status" value="1"/>
</dbReference>
<feature type="region of interest" description="Disordered" evidence="3">
    <location>
        <begin position="504"/>
        <end position="531"/>
    </location>
</feature>
<dbReference type="SUPFAM" id="SSF54001">
    <property type="entry name" value="Cysteine proteinases"/>
    <property type="match status" value="1"/>
</dbReference>
<dbReference type="Pfam" id="PF08246">
    <property type="entry name" value="Inhibitor_I29"/>
    <property type="match status" value="1"/>
</dbReference>
<feature type="domain" description="Peptidase C1A papain C-terminal" evidence="5">
    <location>
        <begin position="129"/>
        <end position="343"/>
    </location>
</feature>
<evidence type="ECO:0000259" key="5">
    <source>
        <dbReference type="SMART" id="SM00645"/>
    </source>
</evidence>
<dbReference type="Proteomes" id="UP001141806">
    <property type="component" value="Unassembled WGS sequence"/>
</dbReference>
<dbReference type="PROSITE" id="PS00639">
    <property type="entry name" value="THIOL_PROTEASE_HIS"/>
    <property type="match status" value="1"/>
</dbReference>
<dbReference type="EMBL" id="JAMYWD010000012">
    <property type="protein sequence ID" value="KAJ4950526.1"/>
    <property type="molecule type" value="Genomic_DNA"/>
</dbReference>
<dbReference type="InterPro" id="IPR038765">
    <property type="entry name" value="Papain-like_cys_pep_sf"/>
</dbReference>
<gene>
    <name evidence="7" type="ORF">NE237_027358</name>
</gene>
<comment type="caution">
    <text evidence="7">The sequence shown here is derived from an EMBL/GenBank/DDBJ whole genome shotgun (WGS) entry which is preliminary data.</text>
</comment>
<evidence type="ECO:0000313" key="8">
    <source>
        <dbReference type="Proteomes" id="UP001141806"/>
    </source>
</evidence>
<dbReference type="InterPro" id="IPR025661">
    <property type="entry name" value="Pept_asp_AS"/>
</dbReference>
<keyword evidence="8" id="KW-1185">Reference proteome</keyword>
<keyword evidence="2" id="KW-1015">Disulfide bond</keyword>
<keyword evidence="4" id="KW-0732">Signal</keyword>
<dbReference type="InterPro" id="IPR000668">
    <property type="entry name" value="Peptidase_C1A_C"/>
</dbReference>
<proteinExistence type="inferred from homology"/>
<feature type="chain" id="PRO_5040480560" evidence="4">
    <location>
        <begin position="23"/>
        <end position="531"/>
    </location>
</feature>
<evidence type="ECO:0000313" key="7">
    <source>
        <dbReference type="EMBL" id="KAJ4950526.1"/>
    </source>
</evidence>
<comment type="similarity">
    <text evidence="1">Belongs to the peptidase C1 family.</text>
</comment>
<dbReference type="Gene3D" id="3.90.70.10">
    <property type="entry name" value="Cysteine proteinases"/>
    <property type="match status" value="1"/>
</dbReference>
<reference evidence="7" key="1">
    <citation type="journal article" date="2023" name="Plant J.">
        <title>The genome of the king protea, Protea cynaroides.</title>
        <authorList>
            <person name="Chang J."/>
            <person name="Duong T.A."/>
            <person name="Schoeman C."/>
            <person name="Ma X."/>
            <person name="Roodt D."/>
            <person name="Barker N."/>
            <person name="Li Z."/>
            <person name="Van de Peer Y."/>
            <person name="Mizrachi E."/>
        </authorList>
    </citation>
    <scope>NUCLEOTIDE SEQUENCE</scope>
    <source>
        <tissue evidence="7">Young leaves</tissue>
    </source>
</reference>
<evidence type="ECO:0000256" key="3">
    <source>
        <dbReference type="SAM" id="MobiDB-lite"/>
    </source>
</evidence>
<dbReference type="InterPro" id="IPR013128">
    <property type="entry name" value="Peptidase_C1A"/>
</dbReference>
<organism evidence="7 8">
    <name type="scientific">Protea cynaroides</name>
    <dbReference type="NCBI Taxonomy" id="273540"/>
    <lineage>
        <taxon>Eukaryota</taxon>
        <taxon>Viridiplantae</taxon>
        <taxon>Streptophyta</taxon>
        <taxon>Embryophyta</taxon>
        <taxon>Tracheophyta</taxon>
        <taxon>Spermatophyta</taxon>
        <taxon>Magnoliopsida</taxon>
        <taxon>Proteales</taxon>
        <taxon>Proteaceae</taxon>
        <taxon>Protea</taxon>
    </lineage>
</organism>
<feature type="compositionally biased region" description="Basic and acidic residues" evidence="3">
    <location>
        <begin position="512"/>
        <end position="524"/>
    </location>
</feature>
<dbReference type="AlphaFoldDB" id="A0A9Q0GMD8"/>
<dbReference type="Pfam" id="PF00112">
    <property type="entry name" value="Peptidase_C1"/>
    <property type="match status" value="1"/>
</dbReference>
<dbReference type="InterPro" id="IPR039417">
    <property type="entry name" value="Peptidase_C1A_papain-like"/>
</dbReference>
<evidence type="ECO:0000259" key="6">
    <source>
        <dbReference type="SMART" id="SM00848"/>
    </source>
</evidence>
<sequence length="531" mass="60189">MGKVFIVFVALSVALVLGLVQSLEFNEKDLATDYHQWGLYERWSSYYNITRSFPEKQMRFNVFKENAKFIHEFNKEDAPYKVELNIFADMTKHEFLTTYTSYLALNNHSRPDQLQGTVNDFKYDESVKLPFYFDWRMWGAVTNVKNQGSCGSCWAFSVSAAIEGIHKITTGQLLDLSPQQLVSCDNSNFGCGGGWPRNAYQYIIGNGGITTWGNYLYTESNSICDESMAHLPPLVTIDNFGFVPPYESYIQYAVATQPLSVLIDASGPSFSYYQGGIYNGQDCGTNLNHAVTLVGYGSEGGLDFWIVKNSWGPQWGENGYIRMQRGVGSSGACEMSTITTIIYAFEDRLHQRYVDPDKFGYLDVVYDVYCSVLRHIPPGRNVKFFVKYIIYEKNEEIEIANDDDVLKMFCVHENRIENVDKPIDLLVHEVKVADSDSTDFYINGYPSAIIGRDERKGKEVDTSMNISDVVAIQQVGKFSRNKKKVAYTDATTRTNLIDLTKGCGKEEDESFKDDSTDEDWKSHVNEGTGKF</sequence>
<accession>A0A9Q0GMD8</accession>